<dbReference type="Pfam" id="PF14389">
    <property type="entry name" value="Lzipper-MIP1"/>
    <property type="match status" value="1"/>
</dbReference>
<keyword evidence="1" id="KW-0175">Coiled coil</keyword>
<evidence type="ECO:0000313" key="5">
    <source>
        <dbReference type="Proteomes" id="UP001157418"/>
    </source>
</evidence>
<sequence length="623" mass="71341">MNSILMFSFGNRTREDYVFFALGNGVSLRIFLKLGQGNSRFYLHTPVAFEAREVKMEFIASRHKRMKSDPATERIHDAKNVIFTAQLPPKKAMEQVKICQEPVLKPCESIEVKNNTLKEEIEQLQKQLQDQLVIRSELEKATTTSQSFLQDPLDVASLTKSSKDLIKEISILEFEVKHLEKYLLSLYRKTFQKKEQSLSRSKEQQQQLSIVNSTTFVTARASFDNPPKDFCPILESQQLEDSYVNRSHSSLSYRTPPLYMAVNHAVDSYHSLPLGMLELGKDDYSSVSLSEHLGGCISNNIRTSANWLSEEMIRCIASIYSHIADPPLIHHHDFLSSPISFPSPPSGSSPRDQFSMWSPHCEESVEFSGNYFTTLEVQGICKNTHRPSSVEQKQRTFRSLVSQLEQVDPRKLKHEEKLAFWINIHNALVMHVFLVHGTPRTALKRISLVQKAAYNIGGHNISVGDIQSTILGCRLPHPGQWFQSLLFPNPKYKSRDARKAYAMKQPQPLVYFALCSGSRSDPMVRIYTPKSVFQELEVAKEEYIHNNFKIQKSQKMFLPKLVDLYAKDSGLCHAILMEMIEHSVPDCYQKSFKSIRNAKSLKKIEWVAHDFAFRYILSPDLAK</sequence>
<protein>
    <recommendedName>
        <fullName evidence="6">DUF547 domain-containing protein</fullName>
    </recommendedName>
</protein>
<dbReference type="PANTHER" id="PTHR23054">
    <property type="entry name" value="TERNARY COMPLEX FACTOR MIP1, LEUCINE-ZIPPER-RELATED"/>
    <property type="match status" value="1"/>
</dbReference>
<dbReference type="EMBL" id="CAKMRJ010005523">
    <property type="protein sequence ID" value="CAH1444879.1"/>
    <property type="molecule type" value="Genomic_DNA"/>
</dbReference>
<gene>
    <name evidence="4" type="ORF">LVIROSA_LOCUS30680</name>
</gene>
<name>A0AAU9P486_9ASTR</name>
<dbReference type="InterPro" id="IPR025757">
    <property type="entry name" value="MIP1_Leuzipper"/>
</dbReference>
<reference evidence="4 5" key="1">
    <citation type="submission" date="2022-01" db="EMBL/GenBank/DDBJ databases">
        <authorList>
            <person name="Xiong W."/>
            <person name="Schranz E."/>
        </authorList>
    </citation>
    <scope>NUCLEOTIDE SEQUENCE [LARGE SCALE GENOMIC DNA]</scope>
</reference>
<organism evidence="4 5">
    <name type="scientific">Lactuca virosa</name>
    <dbReference type="NCBI Taxonomy" id="75947"/>
    <lineage>
        <taxon>Eukaryota</taxon>
        <taxon>Viridiplantae</taxon>
        <taxon>Streptophyta</taxon>
        <taxon>Embryophyta</taxon>
        <taxon>Tracheophyta</taxon>
        <taxon>Spermatophyta</taxon>
        <taxon>Magnoliopsida</taxon>
        <taxon>eudicotyledons</taxon>
        <taxon>Gunneridae</taxon>
        <taxon>Pentapetalae</taxon>
        <taxon>asterids</taxon>
        <taxon>campanulids</taxon>
        <taxon>Asterales</taxon>
        <taxon>Asteraceae</taxon>
        <taxon>Cichorioideae</taxon>
        <taxon>Cichorieae</taxon>
        <taxon>Lactucinae</taxon>
        <taxon>Lactuca</taxon>
    </lineage>
</organism>
<evidence type="ECO:0000259" key="2">
    <source>
        <dbReference type="Pfam" id="PF04784"/>
    </source>
</evidence>
<proteinExistence type="predicted"/>
<evidence type="ECO:0000313" key="4">
    <source>
        <dbReference type="EMBL" id="CAH1444879.1"/>
    </source>
</evidence>
<accession>A0AAU9P486</accession>
<dbReference type="InterPro" id="IPR006869">
    <property type="entry name" value="DUF547"/>
</dbReference>
<feature type="domain" description="Ternary complex factor MIP1 leucine-zipper" evidence="3">
    <location>
        <begin position="113"/>
        <end position="193"/>
    </location>
</feature>
<evidence type="ECO:0008006" key="6">
    <source>
        <dbReference type="Google" id="ProtNLM"/>
    </source>
</evidence>
<comment type="caution">
    <text evidence="4">The sequence shown here is derived from an EMBL/GenBank/DDBJ whole genome shotgun (WGS) entry which is preliminary data.</text>
</comment>
<feature type="domain" description="DUF547" evidence="2">
    <location>
        <begin position="410"/>
        <end position="544"/>
    </location>
</feature>
<keyword evidence="5" id="KW-1185">Reference proteome</keyword>
<evidence type="ECO:0000256" key="1">
    <source>
        <dbReference type="SAM" id="Coils"/>
    </source>
</evidence>
<dbReference type="Pfam" id="PF04784">
    <property type="entry name" value="DUF547"/>
    <property type="match status" value="1"/>
</dbReference>
<dbReference type="AlphaFoldDB" id="A0AAU9P486"/>
<dbReference type="PANTHER" id="PTHR23054:SF83">
    <property type="entry name" value="TERNARY COMPLEX FACTOR MIP1, LEUCINE-ZIPPER-RELATED"/>
    <property type="match status" value="1"/>
</dbReference>
<feature type="coiled-coil region" evidence="1">
    <location>
        <begin position="107"/>
        <end position="141"/>
    </location>
</feature>
<dbReference type="Proteomes" id="UP001157418">
    <property type="component" value="Unassembled WGS sequence"/>
</dbReference>
<evidence type="ECO:0000259" key="3">
    <source>
        <dbReference type="Pfam" id="PF14389"/>
    </source>
</evidence>